<organism evidence="2 3">
    <name type="scientific">Halomonas mongoliensis</name>
    <dbReference type="NCBI Taxonomy" id="321265"/>
    <lineage>
        <taxon>Bacteria</taxon>
        <taxon>Pseudomonadati</taxon>
        <taxon>Pseudomonadota</taxon>
        <taxon>Gammaproteobacteria</taxon>
        <taxon>Oceanospirillales</taxon>
        <taxon>Halomonadaceae</taxon>
        <taxon>Halomonas</taxon>
    </lineage>
</organism>
<evidence type="ECO:0000256" key="1">
    <source>
        <dbReference type="SAM" id="Phobius"/>
    </source>
</evidence>
<keyword evidence="1" id="KW-0812">Transmembrane</keyword>
<name>A0ABU1GQV4_9GAMM</name>
<keyword evidence="3" id="KW-1185">Reference proteome</keyword>
<feature type="non-terminal residue" evidence="2">
    <location>
        <position position="1"/>
    </location>
</feature>
<reference evidence="2 3" key="1">
    <citation type="submission" date="2023-04" db="EMBL/GenBank/DDBJ databases">
        <title>A long-awaited taxogenomic arrangement of the family Halomonadaceae.</title>
        <authorList>
            <person name="De La Haba R."/>
            <person name="Chuvochina M."/>
            <person name="Wittouck S."/>
            <person name="Arahal D.R."/>
            <person name="Sanchez-Porro C."/>
            <person name="Hugenholtz P."/>
            <person name="Ventosa A."/>
        </authorList>
    </citation>
    <scope>NUCLEOTIDE SEQUENCE [LARGE SCALE GENOMIC DNA]</scope>
    <source>
        <strain evidence="2 3">DSM 17332</strain>
    </source>
</reference>
<feature type="transmembrane region" description="Helical" evidence="1">
    <location>
        <begin position="408"/>
        <end position="434"/>
    </location>
</feature>
<evidence type="ECO:0000313" key="2">
    <source>
        <dbReference type="EMBL" id="MDR5894416.1"/>
    </source>
</evidence>
<dbReference type="EMBL" id="JARWAL010000035">
    <property type="protein sequence ID" value="MDR5894416.1"/>
    <property type="molecule type" value="Genomic_DNA"/>
</dbReference>
<feature type="transmembrane region" description="Helical" evidence="1">
    <location>
        <begin position="298"/>
        <end position="317"/>
    </location>
</feature>
<protein>
    <submittedName>
        <fullName evidence="2">Uncharacterized protein</fullName>
    </submittedName>
</protein>
<keyword evidence="1" id="KW-0472">Membrane</keyword>
<feature type="transmembrane region" description="Helical" evidence="1">
    <location>
        <begin position="260"/>
        <end position="278"/>
    </location>
</feature>
<dbReference type="Proteomes" id="UP001252270">
    <property type="component" value="Unassembled WGS sequence"/>
</dbReference>
<keyword evidence="1" id="KW-1133">Transmembrane helix</keyword>
<evidence type="ECO:0000313" key="3">
    <source>
        <dbReference type="Proteomes" id="UP001252270"/>
    </source>
</evidence>
<comment type="caution">
    <text evidence="2">The sequence shown here is derived from an EMBL/GenBank/DDBJ whole genome shotgun (WGS) entry which is preliminary data.</text>
</comment>
<proteinExistence type="predicted"/>
<feature type="transmembrane region" description="Helical" evidence="1">
    <location>
        <begin position="376"/>
        <end position="396"/>
    </location>
</feature>
<sequence>ASGESRRKPRWMRPTSQTFSRCRVLHAFSLYVVWLSSDDIANDNLLLRALCLNHEALREQVLAAADAAANVRQAERQGEAGDVFSTLSWGTLIASFTGLTAGLPDEMVSPAWLVGRLLGPMMSAVNGEHLPRPLLVALGVTAGQPVRVFRQRATTLKQAIPALSNKLKHLYPQLEQVDQQRFQRKLEIETRSLRQMSNAAAGQQDIVFAVRQIELGTLSDYGAETRLINQSMGALEPMSDIGSRGGVGEKLGTLVANRQVSAGVLSAFLAICAFNSYLSNMDRLLDAPARQKGRLMGAGLAASGAGLELIAATLSQARRAFVTSNHLLVSAQHVALRWGLRFGLAGGLTLGVMDIWEGVEKFGEGDYTMGSLNFVSGTMTVLASFSIFFAGASVAAKAAGSAGLLASLSVVGLWWAAGVFGVIAIGAAVAIWWFTEDDMEEWLADSAFGVRGELGLGTAALVSEIQRLEAITQESN</sequence>
<accession>A0ABU1GQV4</accession>
<gene>
    <name evidence="2" type="ORF">QC820_16640</name>
</gene>